<feature type="compositionally biased region" description="Basic and acidic residues" evidence="1">
    <location>
        <begin position="447"/>
        <end position="462"/>
    </location>
</feature>
<dbReference type="Gene3D" id="1.20.5.650">
    <property type="entry name" value="Single helix bin"/>
    <property type="match status" value="1"/>
</dbReference>
<dbReference type="AlphaFoldDB" id="A0AAW2L069"/>
<feature type="compositionally biased region" description="Basic and acidic residues" evidence="1">
    <location>
        <begin position="523"/>
        <end position="544"/>
    </location>
</feature>
<protein>
    <recommendedName>
        <fullName evidence="2">MULE transposase domain-containing protein</fullName>
    </recommendedName>
</protein>
<evidence type="ECO:0000259" key="2">
    <source>
        <dbReference type="Pfam" id="PF10551"/>
    </source>
</evidence>
<feature type="region of interest" description="Disordered" evidence="1">
    <location>
        <begin position="504"/>
        <end position="545"/>
    </location>
</feature>
<dbReference type="EMBL" id="JACGWJ010000026">
    <property type="protein sequence ID" value="KAL0312184.1"/>
    <property type="molecule type" value="Genomic_DNA"/>
</dbReference>
<name>A0AAW2L069_SESRA</name>
<reference evidence="3" key="2">
    <citation type="journal article" date="2024" name="Plant">
        <title>Genomic evolution and insights into agronomic trait innovations of Sesamum species.</title>
        <authorList>
            <person name="Miao H."/>
            <person name="Wang L."/>
            <person name="Qu L."/>
            <person name="Liu H."/>
            <person name="Sun Y."/>
            <person name="Le M."/>
            <person name="Wang Q."/>
            <person name="Wei S."/>
            <person name="Zheng Y."/>
            <person name="Lin W."/>
            <person name="Duan Y."/>
            <person name="Cao H."/>
            <person name="Xiong S."/>
            <person name="Wang X."/>
            <person name="Wei L."/>
            <person name="Li C."/>
            <person name="Ma Q."/>
            <person name="Ju M."/>
            <person name="Zhao R."/>
            <person name="Li G."/>
            <person name="Mu C."/>
            <person name="Tian Q."/>
            <person name="Mei H."/>
            <person name="Zhang T."/>
            <person name="Gao T."/>
            <person name="Zhang H."/>
        </authorList>
    </citation>
    <scope>NUCLEOTIDE SEQUENCE</scope>
    <source>
        <strain evidence="3">G02</strain>
    </source>
</reference>
<dbReference type="PANTHER" id="PTHR31973:SF195">
    <property type="entry name" value="MUDR FAMILY TRANSPOSASE"/>
    <property type="match status" value="1"/>
</dbReference>
<feature type="compositionally biased region" description="Polar residues" evidence="1">
    <location>
        <begin position="504"/>
        <end position="519"/>
    </location>
</feature>
<gene>
    <name evidence="3" type="ORF">Sradi_5617700</name>
</gene>
<reference evidence="3" key="1">
    <citation type="submission" date="2020-06" db="EMBL/GenBank/DDBJ databases">
        <authorList>
            <person name="Li T."/>
            <person name="Hu X."/>
            <person name="Zhang T."/>
            <person name="Song X."/>
            <person name="Zhang H."/>
            <person name="Dai N."/>
            <person name="Sheng W."/>
            <person name="Hou X."/>
            <person name="Wei L."/>
        </authorList>
    </citation>
    <scope>NUCLEOTIDE SEQUENCE</scope>
    <source>
        <strain evidence="3">G02</strain>
        <tissue evidence="3">Leaf</tissue>
    </source>
</reference>
<evidence type="ECO:0000256" key="1">
    <source>
        <dbReference type="SAM" id="MobiDB-lite"/>
    </source>
</evidence>
<dbReference type="Pfam" id="PF10551">
    <property type="entry name" value="MULE"/>
    <property type="match status" value="1"/>
</dbReference>
<evidence type="ECO:0000313" key="3">
    <source>
        <dbReference type="EMBL" id="KAL0312184.1"/>
    </source>
</evidence>
<feature type="region of interest" description="Disordered" evidence="1">
    <location>
        <begin position="447"/>
        <end position="479"/>
    </location>
</feature>
<comment type="caution">
    <text evidence="3">The sequence shown here is derived from an EMBL/GenBank/DDBJ whole genome shotgun (WGS) entry which is preliminary data.</text>
</comment>
<accession>A0AAW2L069</accession>
<sequence length="556" mass="63478">MHKQPKKAWYSLKMAREIVYGTWESSVQKLPKYMGALKKYNPGTIVEWEHKAFQPSTGAHVIGYVFWAFAPCIEGFQFCRNVISVDGTHLYTKYRHKMLIAAAMDGNQQVLPLAFAIVDDESTSSWKWFLTLLSRHVIRGRRGVCLISDRHPGIIKAVREGSDFVSPHGAHRYCLRHVCSNFNTHYKNVILKDLCWRAGSEYQIRKFNRIMEEIKSQNVAAFEFLDKINKEKWTASHDGGWRTGILTTNMSECINGVLKGARRLPLTAIVEITLARTVNYFVTRERRSHAMVANGQLWTDFAYKMFNQWHQKSIDHTVKNTITANSPHRLLQNGSRDLDSILMLSKSPIENVHAVEKGVEPSHVEGADAGPCGLTQLRKSDGSSTGQRDISMDTCGIVKSYKLKRNRTKNNESDSLSDIDDAEVLGYLNKEEEINYKRILWEAMHGKSTEAKKQKRTTESKKGVSVKKAAKTTTKAEFQRPSSRINYDALKILNDELEQNSEATQMISSDSYRSKNSQYGLHGSKDSDMSYCKDDDDGEMHNEYGDEYVDDEYFDF</sequence>
<dbReference type="PANTHER" id="PTHR31973">
    <property type="entry name" value="POLYPROTEIN, PUTATIVE-RELATED"/>
    <property type="match status" value="1"/>
</dbReference>
<proteinExistence type="predicted"/>
<feature type="domain" description="MULE transposase" evidence="2">
    <location>
        <begin position="82"/>
        <end position="181"/>
    </location>
</feature>
<organism evidence="3">
    <name type="scientific">Sesamum radiatum</name>
    <name type="common">Black benniseed</name>
    <dbReference type="NCBI Taxonomy" id="300843"/>
    <lineage>
        <taxon>Eukaryota</taxon>
        <taxon>Viridiplantae</taxon>
        <taxon>Streptophyta</taxon>
        <taxon>Embryophyta</taxon>
        <taxon>Tracheophyta</taxon>
        <taxon>Spermatophyta</taxon>
        <taxon>Magnoliopsida</taxon>
        <taxon>eudicotyledons</taxon>
        <taxon>Gunneridae</taxon>
        <taxon>Pentapetalae</taxon>
        <taxon>asterids</taxon>
        <taxon>lamiids</taxon>
        <taxon>Lamiales</taxon>
        <taxon>Pedaliaceae</taxon>
        <taxon>Sesamum</taxon>
    </lineage>
</organism>
<dbReference type="InterPro" id="IPR018289">
    <property type="entry name" value="MULE_transposase_dom"/>
</dbReference>